<protein>
    <submittedName>
        <fullName evidence="1">Phosphorylase</fullName>
    </submittedName>
</protein>
<dbReference type="Gene3D" id="3.40.50.1580">
    <property type="entry name" value="Nucleoside phosphorylase domain"/>
    <property type="match status" value="1"/>
</dbReference>
<comment type="caution">
    <text evidence="1">The sequence shown here is derived from an EMBL/GenBank/DDBJ whole genome shotgun (WGS) entry which is preliminary data.</text>
</comment>
<dbReference type="EMBL" id="RQGM01000008">
    <property type="protein sequence ID" value="TGL89099.1"/>
    <property type="molecule type" value="Genomic_DNA"/>
</dbReference>
<reference evidence="1 2" key="1">
    <citation type="journal article" date="2019" name="PLoS Negl. Trop. Dis.">
        <title>Revisiting the worldwide diversity of Leptospira species in the environment.</title>
        <authorList>
            <person name="Vincent A.T."/>
            <person name="Schiettekatte O."/>
            <person name="Bourhy P."/>
            <person name="Veyrier F.J."/>
            <person name="Picardeau M."/>
        </authorList>
    </citation>
    <scope>NUCLEOTIDE SEQUENCE [LARGE SCALE GENOMIC DNA]</scope>
    <source>
        <strain evidence="1 2">201702445</strain>
    </source>
</reference>
<dbReference type="InterPro" id="IPR035994">
    <property type="entry name" value="Nucleoside_phosphorylase_sf"/>
</dbReference>
<evidence type="ECO:0000313" key="2">
    <source>
        <dbReference type="Proteomes" id="UP000297613"/>
    </source>
</evidence>
<dbReference type="AlphaFoldDB" id="A0A6N4QLE5"/>
<proteinExistence type="predicted"/>
<gene>
    <name evidence="1" type="ORF">EHQ83_02640</name>
</gene>
<dbReference type="SUPFAM" id="SSF53167">
    <property type="entry name" value="Purine and uridine phosphorylases"/>
    <property type="match status" value="1"/>
</dbReference>
<accession>A0A6N4QLE5</accession>
<name>A0A6N4QLE5_9LEPT</name>
<dbReference type="Proteomes" id="UP000297613">
    <property type="component" value="Unassembled WGS sequence"/>
</dbReference>
<evidence type="ECO:0000313" key="1">
    <source>
        <dbReference type="EMBL" id="TGL89099.1"/>
    </source>
</evidence>
<organism evidence="1 2">
    <name type="scientific">Leptospira yasudae</name>
    <dbReference type="NCBI Taxonomy" id="2202201"/>
    <lineage>
        <taxon>Bacteria</taxon>
        <taxon>Pseudomonadati</taxon>
        <taxon>Spirochaetota</taxon>
        <taxon>Spirochaetia</taxon>
        <taxon>Leptospirales</taxon>
        <taxon>Leptospiraceae</taxon>
        <taxon>Leptospira</taxon>
    </lineage>
</organism>
<dbReference type="GO" id="GO:0003824">
    <property type="term" value="F:catalytic activity"/>
    <property type="evidence" value="ECO:0007669"/>
    <property type="project" value="InterPro"/>
</dbReference>
<dbReference type="RefSeq" id="WP_135569907.1">
    <property type="nucleotide sequence ID" value="NZ_RQGK01000004.1"/>
</dbReference>
<dbReference type="GO" id="GO:0009116">
    <property type="term" value="P:nucleoside metabolic process"/>
    <property type="evidence" value="ECO:0007669"/>
    <property type="project" value="InterPro"/>
</dbReference>
<sequence>MKIDPSKTLICSAISEELDQLAKSGKFQTLLCGIGNLEAALRLQRFLLEHQSKGLALPSQVLFVGSAGVYPWLHPSFWKNRFGFSFQIEHQELGKIERRIRIPEIVPDSYEFPHSFEFPATNEVLISKTNATGSIAIETVSGRALEYLRENDLGFENMECFGLAKVCKDFQIPLYSFFALTNTVGPDGSLEWRSNYKRESARLQEFLLSFLL</sequence>